<dbReference type="InterPro" id="IPR019538">
    <property type="entry name" value="PSMD5"/>
</dbReference>
<dbReference type="Gene3D" id="1.25.10.10">
    <property type="entry name" value="Leucine-rich Repeat Variant"/>
    <property type="match status" value="2"/>
</dbReference>
<dbReference type="KEGG" id="nlo:107220098"/>
<dbReference type="InterPro" id="IPR016024">
    <property type="entry name" value="ARM-type_fold"/>
</dbReference>
<organism evidence="4">
    <name type="scientific">Neodiprion lecontei</name>
    <name type="common">Redheaded pine sawfly</name>
    <dbReference type="NCBI Taxonomy" id="441921"/>
    <lineage>
        <taxon>Eukaryota</taxon>
        <taxon>Metazoa</taxon>
        <taxon>Ecdysozoa</taxon>
        <taxon>Arthropoda</taxon>
        <taxon>Hexapoda</taxon>
        <taxon>Insecta</taxon>
        <taxon>Pterygota</taxon>
        <taxon>Neoptera</taxon>
        <taxon>Endopterygota</taxon>
        <taxon>Hymenoptera</taxon>
        <taxon>Tenthredinoidea</taxon>
        <taxon>Diprionidae</taxon>
        <taxon>Diprioninae</taxon>
        <taxon>Neodiprion</taxon>
    </lineage>
</organism>
<dbReference type="InParanoid" id="A0A6J0BJP3"/>
<dbReference type="PANTHER" id="PTHR13554:SF10">
    <property type="entry name" value="26S PROTEASOME NON-ATPASE REGULATORY SUBUNIT 5"/>
    <property type="match status" value="1"/>
</dbReference>
<dbReference type="GO" id="GO:0005829">
    <property type="term" value="C:cytosol"/>
    <property type="evidence" value="ECO:0007669"/>
    <property type="project" value="TreeGrafter"/>
</dbReference>
<evidence type="ECO:0000313" key="4">
    <source>
        <dbReference type="RefSeq" id="XP_015514023.1"/>
    </source>
</evidence>
<dbReference type="Proteomes" id="UP000829291">
    <property type="component" value="Chromosome 3"/>
</dbReference>
<reference evidence="4" key="1">
    <citation type="submission" date="2025-08" db="UniProtKB">
        <authorList>
            <consortium name="RefSeq"/>
        </authorList>
    </citation>
    <scope>IDENTIFICATION</scope>
    <source>
        <tissue evidence="4">Thorax and Abdomen</tissue>
    </source>
</reference>
<evidence type="ECO:0000256" key="1">
    <source>
        <dbReference type="ARBA" id="ARBA00006823"/>
    </source>
</evidence>
<gene>
    <name evidence="4" type="primary">LOC107220098</name>
</gene>
<dbReference type="PANTHER" id="PTHR13554">
    <property type="entry name" value="26S PROTEASOME NON-ATPASE REGULATORY SUBUNIT 5-RELATED"/>
    <property type="match status" value="1"/>
</dbReference>
<dbReference type="OrthoDB" id="10250600at2759"/>
<dbReference type="GO" id="GO:0043248">
    <property type="term" value="P:proteasome assembly"/>
    <property type="evidence" value="ECO:0007669"/>
    <property type="project" value="InterPro"/>
</dbReference>
<proteinExistence type="inferred from homology"/>
<dbReference type="Pfam" id="PF10508">
    <property type="entry name" value="Proteasom_PSMB"/>
    <property type="match status" value="1"/>
</dbReference>
<dbReference type="InterPro" id="IPR011989">
    <property type="entry name" value="ARM-like"/>
</dbReference>
<dbReference type="SUPFAM" id="SSF48371">
    <property type="entry name" value="ARM repeat"/>
    <property type="match status" value="1"/>
</dbReference>
<dbReference type="FunCoup" id="A0A6J0BJP3">
    <property type="interactions" value="2175"/>
</dbReference>
<comment type="similarity">
    <text evidence="1">Belongs to the proteasome subunit S5B/HSM3 family.</text>
</comment>
<sequence length="502" mass="56085">MTQVIELICQLPGMSDGDKKRSILKEIKNKLDSLNNDDLKLVGHGVSYNLLLADSFSNDSKTNELFCDVLHILFNTLEIGEVYEKYHEAISKAVQLKDPSIKSLTMREFLRTTNDPNKVTEMQKDFCVIGAILKSLGNKDLKISQMAATILKRIAHNATGLKILLTQFHNDLIQLMSKSSTVTYRVLDLMVDLSSASTEGFKACEDAGFLNRLVALISDNETLSQLNALELLTKLALSAEGLAYLERRHVLKHLAFKVARAEQDPLTSLLVPGLIKFFGNVAQRNPNDIFSKYPVVINTLFEVINTHNLTILPIALDTLGHIAKGAEGKYSLESLGEPMLTALRNIGKTVAELPSNIKVRALNCLGQIIRVQEEEQDNRILSLTKSWFDLLDDNPLDLIVKFCKQPFPDIRKAGFEVLGAVASQTWGQEYIANAPRLVEFLLDRNVETYKECKEVKHEVVKALSVASSDIFDFRTMQRLKAFVNQGPIYVETTMDIDIEGAS</sequence>
<keyword evidence="3" id="KW-1185">Reference proteome</keyword>
<evidence type="ECO:0000256" key="2">
    <source>
        <dbReference type="ARBA" id="ARBA00014933"/>
    </source>
</evidence>
<dbReference type="RefSeq" id="XP_015514023.1">
    <property type="nucleotide sequence ID" value="XM_015658537.2"/>
</dbReference>
<protein>
    <recommendedName>
        <fullName evidence="2">26S proteasome non-ATPase regulatory subunit 5</fullName>
    </recommendedName>
</protein>
<dbReference type="GO" id="GO:0000502">
    <property type="term" value="C:proteasome complex"/>
    <property type="evidence" value="ECO:0007669"/>
    <property type="project" value="UniProtKB-KW"/>
</dbReference>
<evidence type="ECO:0000313" key="3">
    <source>
        <dbReference type="Proteomes" id="UP000829291"/>
    </source>
</evidence>
<dbReference type="GeneID" id="107220098"/>
<name>A0A6J0BJP3_NEOLC</name>
<keyword evidence="4" id="KW-0647">Proteasome</keyword>
<accession>A0A6J0BJP3</accession>
<dbReference type="AlphaFoldDB" id="A0A6J0BJP3"/>